<sequence>MKSMFDVVIIGGSYSGLSAALALGRSLRNVLIIDGNSPCNKQTPHSHNFLTHDGATPKSISDIGKSQVLAYESVDFVEDFVTKAIKTDNTFKIRTASKKTFFSKKIIIATGIKDIMPSIKGFSECWGKSVVHCPYCHGYEIKGKKTGLIANADIALHLAPLISNLTSKLDILTMGKPKFESDAILKFKNNNISIIEKPIVEIEHQQGVVTNVVFDDQTKMDYEALYAPLPFEQHSSVPEQLGCKLNELGYIEVDMFNKTTVDGVFACGDNSSRMRSVANAVASGNLAGAVVNMELSQELF</sequence>
<feature type="domain" description="FAD/NAD(P)-binding" evidence="3">
    <location>
        <begin position="5"/>
        <end position="284"/>
    </location>
</feature>
<evidence type="ECO:0000313" key="5">
    <source>
        <dbReference type="Proteomes" id="UP000760545"/>
    </source>
</evidence>
<evidence type="ECO:0000313" key="4">
    <source>
        <dbReference type="EMBL" id="NJX14079.1"/>
    </source>
</evidence>
<organism evidence="4 5">
    <name type="scientific">Tamlana crocina</name>
    <dbReference type="NCBI Taxonomy" id="393006"/>
    <lineage>
        <taxon>Bacteria</taxon>
        <taxon>Pseudomonadati</taxon>
        <taxon>Bacteroidota</taxon>
        <taxon>Flavobacteriia</taxon>
        <taxon>Flavobacteriales</taxon>
        <taxon>Flavobacteriaceae</taxon>
        <taxon>Tamlana</taxon>
    </lineage>
</organism>
<dbReference type="RefSeq" id="WP_167916331.1">
    <property type="nucleotide sequence ID" value="NZ_JAAVJS010000001.1"/>
</dbReference>
<dbReference type="InterPro" id="IPR023753">
    <property type="entry name" value="FAD/NAD-binding_dom"/>
</dbReference>
<gene>
    <name evidence="4" type="ORF">HC176_01080</name>
</gene>
<dbReference type="Proteomes" id="UP000760545">
    <property type="component" value="Unassembled WGS sequence"/>
</dbReference>
<keyword evidence="2" id="KW-0560">Oxidoreductase</keyword>
<reference evidence="4 5" key="1">
    <citation type="submission" date="2020-03" db="EMBL/GenBank/DDBJ databases">
        <title>Tamlana sp. nov, isolated from XXX.</title>
        <authorList>
            <person name="Cao W.R."/>
        </authorList>
    </citation>
    <scope>NUCLEOTIDE SEQUENCE [LARGE SCALE GENOMIC DNA]</scope>
    <source>
        <strain evidence="4 5">HST1-43</strain>
    </source>
</reference>
<dbReference type="InterPro" id="IPR050097">
    <property type="entry name" value="Ferredoxin-NADP_redctase_2"/>
</dbReference>
<dbReference type="PRINTS" id="PR00368">
    <property type="entry name" value="FADPNR"/>
</dbReference>
<accession>A0ABX1D6Z2</accession>
<dbReference type="Pfam" id="PF07992">
    <property type="entry name" value="Pyr_redox_2"/>
    <property type="match status" value="1"/>
</dbReference>
<evidence type="ECO:0000256" key="1">
    <source>
        <dbReference type="ARBA" id="ARBA00022630"/>
    </source>
</evidence>
<keyword evidence="1" id="KW-0285">Flavoprotein</keyword>
<dbReference type="PRINTS" id="PR00469">
    <property type="entry name" value="PNDRDTASEII"/>
</dbReference>
<dbReference type="Gene3D" id="3.50.50.60">
    <property type="entry name" value="FAD/NAD(P)-binding domain"/>
    <property type="match status" value="2"/>
</dbReference>
<dbReference type="PANTHER" id="PTHR48105">
    <property type="entry name" value="THIOREDOXIN REDUCTASE 1-RELATED-RELATED"/>
    <property type="match status" value="1"/>
</dbReference>
<comment type="caution">
    <text evidence="4">The sequence shown here is derived from an EMBL/GenBank/DDBJ whole genome shotgun (WGS) entry which is preliminary data.</text>
</comment>
<name>A0ABX1D6Z2_9FLAO</name>
<dbReference type="InterPro" id="IPR036188">
    <property type="entry name" value="FAD/NAD-bd_sf"/>
</dbReference>
<evidence type="ECO:0000259" key="3">
    <source>
        <dbReference type="Pfam" id="PF07992"/>
    </source>
</evidence>
<proteinExistence type="predicted"/>
<dbReference type="SUPFAM" id="SSF51905">
    <property type="entry name" value="FAD/NAD(P)-binding domain"/>
    <property type="match status" value="1"/>
</dbReference>
<protein>
    <submittedName>
        <fullName evidence="4">NAD(P)/FAD-dependent oxidoreductase</fullName>
    </submittedName>
</protein>
<evidence type="ECO:0000256" key="2">
    <source>
        <dbReference type="ARBA" id="ARBA00023002"/>
    </source>
</evidence>
<dbReference type="EMBL" id="JAAVJS010000001">
    <property type="protein sequence ID" value="NJX14079.1"/>
    <property type="molecule type" value="Genomic_DNA"/>
</dbReference>
<keyword evidence="5" id="KW-1185">Reference proteome</keyword>